<name>A0AAP2XXA4_CLOIN</name>
<dbReference type="Proteomes" id="UP001203972">
    <property type="component" value="Unassembled WGS sequence"/>
</dbReference>
<protein>
    <submittedName>
        <fullName evidence="1">Uncharacterized protein</fullName>
    </submittedName>
</protein>
<evidence type="ECO:0000313" key="1">
    <source>
        <dbReference type="EMBL" id="MCR0235331.1"/>
    </source>
</evidence>
<dbReference type="AlphaFoldDB" id="A0AAP2XXA4"/>
<dbReference type="EMBL" id="JAKTMA010000060">
    <property type="protein sequence ID" value="MCR0235331.1"/>
    <property type="molecule type" value="Genomic_DNA"/>
</dbReference>
<evidence type="ECO:0000313" key="2">
    <source>
        <dbReference type="Proteomes" id="UP001203972"/>
    </source>
</evidence>
<accession>A0AAP2XXA4</accession>
<comment type="caution">
    <text evidence="1">The sequence shown here is derived from an EMBL/GenBank/DDBJ whole genome shotgun (WGS) entry which is preliminary data.</text>
</comment>
<organism evidence="1 2">
    <name type="scientific">Clostridium innocuum</name>
    <dbReference type="NCBI Taxonomy" id="1522"/>
    <lineage>
        <taxon>Bacteria</taxon>
        <taxon>Bacillati</taxon>
        <taxon>Bacillota</taxon>
        <taxon>Clostridia</taxon>
        <taxon>Eubacteriales</taxon>
        <taxon>Clostridiaceae</taxon>
        <taxon>Clostridium</taxon>
    </lineage>
</organism>
<sequence length="203" mass="23092">MENDKKIISLDDTEYELLKEDIVGGNNFYMAAMVGDNRLSYITGTIDKTLAAAGREYYSIDGKSDDYMEVAEYYYGTLMRELQQVRESEPRDIPIMVLSSSDCNSIHDYTTLIGKLVVLNADVLYPEFQNSTHQLYFAKGGFGCNPEGTGNAIFAENLYTGESCRIERYEVIGVIKQDKLPQWAKDKLEEKESQKEKPKGEER</sequence>
<dbReference type="RefSeq" id="WP_008816971.1">
    <property type="nucleotide sequence ID" value="NZ_AP025565.1"/>
</dbReference>
<proteinExistence type="predicted"/>
<reference evidence="1" key="1">
    <citation type="journal article" date="2022" name="Clin. Infect. Dis.">
        <title>Association between Clostridium innocuum and antibiotic-associated diarrhea in adults and children: A cross-sectional study and comparative genomics analysis.</title>
        <authorList>
            <person name="Cherny K.E."/>
            <person name="Muscat E.B."/>
            <person name="Balaji A."/>
            <person name="Mukherjee J."/>
            <person name="Ozer E.A."/>
            <person name="Angarone M.P."/>
            <person name="Hauser A.R."/>
            <person name="Sichel J.S."/>
            <person name="Amponsah E."/>
            <person name="Kociolek L.K."/>
        </authorList>
    </citation>
    <scope>NUCLEOTIDE SEQUENCE</scope>
    <source>
        <strain evidence="1">NU1-AC-029v</strain>
    </source>
</reference>
<gene>
    <name evidence="1" type="ORF">MKC95_21415</name>
</gene>